<dbReference type="InterPro" id="IPR018087">
    <property type="entry name" value="Glyco_hydro_5_CS"/>
</dbReference>
<dbReference type="InterPro" id="IPR017853">
    <property type="entry name" value="GH"/>
</dbReference>
<keyword evidence="3" id="KW-0732">Signal</keyword>
<feature type="chain" id="PRO_5046441119" evidence="3">
    <location>
        <begin position="24"/>
        <end position="354"/>
    </location>
</feature>
<comment type="caution">
    <text evidence="5">The sequence shown here is derived from an EMBL/GenBank/DDBJ whole genome shotgun (WGS) entry which is preliminary data.</text>
</comment>
<gene>
    <name evidence="5" type="ORF">ACFS6J_27510</name>
</gene>
<keyword evidence="2" id="KW-0326">Glycosidase</keyword>
<dbReference type="Gene3D" id="3.20.20.80">
    <property type="entry name" value="Glycosidases"/>
    <property type="match status" value="1"/>
</dbReference>
<accession>A0ABW6BB20</accession>
<dbReference type="PROSITE" id="PS00659">
    <property type="entry name" value="GLYCOSYL_HYDROL_F5"/>
    <property type="match status" value="1"/>
</dbReference>
<evidence type="ECO:0000313" key="6">
    <source>
        <dbReference type="Proteomes" id="UP001597560"/>
    </source>
</evidence>
<keyword evidence="6" id="KW-1185">Reference proteome</keyword>
<evidence type="ECO:0000256" key="1">
    <source>
        <dbReference type="ARBA" id="ARBA00022801"/>
    </source>
</evidence>
<evidence type="ECO:0000256" key="3">
    <source>
        <dbReference type="SAM" id="SignalP"/>
    </source>
</evidence>
<proteinExistence type="predicted"/>
<dbReference type="RefSeq" id="WP_377613498.1">
    <property type="nucleotide sequence ID" value="NZ_JBHUPA010000039.1"/>
</dbReference>
<evidence type="ECO:0000259" key="4">
    <source>
        <dbReference type="Pfam" id="PF11790"/>
    </source>
</evidence>
<name>A0ABW6BB20_9SPHI</name>
<dbReference type="GO" id="GO:0016787">
    <property type="term" value="F:hydrolase activity"/>
    <property type="evidence" value="ECO:0007669"/>
    <property type="project" value="UniProtKB-KW"/>
</dbReference>
<protein>
    <submittedName>
        <fullName evidence="5">Glycosyl hydrolase</fullName>
    </submittedName>
</protein>
<feature type="signal peptide" evidence="3">
    <location>
        <begin position="1"/>
        <end position="23"/>
    </location>
</feature>
<organism evidence="5 6">
    <name type="scientific">Olivibacter jilunii</name>
    <dbReference type="NCBI Taxonomy" id="985016"/>
    <lineage>
        <taxon>Bacteria</taxon>
        <taxon>Pseudomonadati</taxon>
        <taxon>Bacteroidota</taxon>
        <taxon>Sphingobacteriia</taxon>
        <taxon>Sphingobacteriales</taxon>
        <taxon>Sphingobacteriaceae</taxon>
        <taxon>Olivibacter</taxon>
    </lineage>
</organism>
<evidence type="ECO:0000256" key="2">
    <source>
        <dbReference type="ARBA" id="ARBA00023295"/>
    </source>
</evidence>
<reference evidence="6" key="1">
    <citation type="journal article" date="2019" name="Int. J. Syst. Evol. Microbiol.">
        <title>The Global Catalogue of Microorganisms (GCM) 10K type strain sequencing project: providing services to taxonomists for standard genome sequencing and annotation.</title>
        <authorList>
            <consortium name="The Broad Institute Genomics Platform"/>
            <consortium name="The Broad Institute Genome Sequencing Center for Infectious Disease"/>
            <person name="Wu L."/>
            <person name="Ma J."/>
        </authorList>
    </citation>
    <scope>NUCLEOTIDE SEQUENCE [LARGE SCALE GENOMIC DNA]</scope>
    <source>
        <strain evidence="6">KCTC 23098</strain>
    </source>
</reference>
<keyword evidence="1 5" id="KW-0378">Hydrolase</keyword>
<sequence length="354" mass="40538">MKKNFFLVFVTAGALLCSISCSKQDLTEETQLTEGPETTMATASTSSRVFFEGVNGHPMNQAPYTYTSPEAQINLIKSLGMNVYRIDLPVNSKGEVNVPHRLDRLKKAADAAGVTLLPMIATPNLENFKYDEGYYYRKGHALGSKFAKLYGEYFTYYNIGNELDNKCILSSSKAGDKAAHYDIKKFRRIAACLRGMNDGIKIYDKTAKTMINASWMHYRYLSMIEDLGIRFDIVAYHWYDEMEQLAKQSYNIDDFTKFLSSKFEKPIWFTEIGVRDNTGTGSRSVQYQTSFFNSFITKCRNNPQVQAVIIYELFNEPHLSYVQEQHYGIYKWLSLYTSYAPKPFAAERLKSLAQ</sequence>
<evidence type="ECO:0000313" key="5">
    <source>
        <dbReference type="EMBL" id="MFD2965578.1"/>
    </source>
</evidence>
<dbReference type="SUPFAM" id="SSF51445">
    <property type="entry name" value="(Trans)glycosidases"/>
    <property type="match status" value="1"/>
</dbReference>
<dbReference type="Proteomes" id="UP001597560">
    <property type="component" value="Unassembled WGS sequence"/>
</dbReference>
<dbReference type="Pfam" id="PF11790">
    <property type="entry name" value="Glyco_hydro_cc"/>
    <property type="match status" value="1"/>
</dbReference>
<dbReference type="EMBL" id="JBHUPA010000039">
    <property type="protein sequence ID" value="MFD2965578.1"/>
    <property type="molecule type" value="Genomic_DNA"/>
</dbReference>
<feature type="domain" description="Asl1-like glycosyl hydrolase catalytic" evidence="4">
    <location>
        <begin position="212"/>
        <end position="311"/>
    </location>
</feature>
<dbReference type="InterPro" id="IPR024655">
    <property type="entry name" value="Asl1_glyco_hydro_catalytic"/>
</dbReference>